<protein>
    <recommendedName>
        <fullName evidence="2">IPT/TIG domain-containing protein</fullName>
    </recommendedName>
</protein>
<feature type="compositionally biased region" description="Low complexity" evidence="1">
    <location>
        <begin position="11"/>
        <end position="33"/>
    </location>
</feature>
<dbReference type="Gene3D" id="2.120.10.30">
    <property type="entry name" value="TolB, C-terminal domain"/>
    <property type="match status" value="4"/>
</dbReference>
<feature type="domain" description="IPT/TIG" evidence="2">
    <location>
        <begin position="36"/>
        <end position="106"/>
    </location>
</feature>
<keyword evidence="4" id="KW-1185">Reference proteome</keyword>
<sequence length="436" mass="45406">MFFAFACSKSGNDAAGPGNPGNPGNPVDPGNNNTLTITGVSPDAAESGTVTIRGTGFNGTANQNEVRFGTFTAPIQSASATQLVVTLPADLPQGDHDITVFANNKFVTKTKGFHLIGWRVYTYAGTGATGGIDGPVAGATFQWPTGMAMDKSGNMYVTDLNRIRKITPQGVVSTIAGTAGRGAVDANGVNARFNSVTSIVPDAAGNLYVADQMNFTIRKIAPNGDVTTFAGKAGDFGYADGTGADARFSMPYGLTINNAGTHLLVGDHNNHVIRQIELATATVTTIAGNGQQTSSDGKGLQAGIPGPGSMAFDTDGNLFITEKGGGRMRKMMPDGTITTIGGSLSLNFMPTHVAIDDDKNVYVTYSGMGKIKKYTPAGVESNFAGNNIGTGEQEGPAQTVFITRPEGIVITKDSNGKMIFYISDAYNKKIKKIVKE</sequence>
<gene>
    <name evidence="3" type="ORF">A4R26_30150</name>
</gene>
<evidence type="ECO:0000313" key="4">
    <source>
        <dbReference type="Proteomes" id="UP000192276"/>
    </source>
</evidence>
<dbReference type="STRING" id="550983.A4R26_30150"/>
<evidence type="ECO:0000313" key="3">
    <source>
        <dbReference type="EMBL" id="OQP49980.1"/>
    </source>
</evidence>
<dbReference type="InterPro" id="IPR002909">
    <property type="entry name" value="IPT_dom"/>
</dbReference>
<dbReference type="Gene3D" id="2.60.40.10">
    <property type="entry name" value="Immunoglobulins"/>
    <property type="match status" value="1"/>
</dbReference>
<proteinExistence type="predicted"/>
<dbReference type="InterPro" id="IPR013783">
    <property type="entry name" value="Ig-like_fold"/>
</dbReference>
<dbReference type="Pfam" id="PF01833">
    <property type="entry name" value="TIG"/>
    <property type="match status" value="1"/>
</dbReference>
<dbReference type="RefSeq" id="WP_165760460.1">
    <property type="nucleotide sequence ID" value="NZ_LWBP01000222.1"/>
</dbReference>
<dbReference type="EMBL" id="LWBP01000222">
    <property type="protein sequence ID" value="OQP49980.1"/>
    <property type="molecule type" value="Genomic_DNA"/>
</dbReference>
<accession>A0A1V9EV06</accession>
<reference evidence="4" key="1">
    <citation type="submission" date="2016-04" db="EMBL/GenBank/DDBJ databases">
        <authorList>
            <person name="Chen L."/>
            <person name="Zhuang W."/>
            <person name="Wang G."/>
        </authorList>
    </citation>
    <scope>NUCLEOTIDE SEQUENCE [LARGE SCALE GENOMIC DNA]</scope>
    <source>
        <strain evidence="4">208</strain>
    </source>
</reference>
<dbReference type="PANTHER" id="PTHR13833:SF71">
    <property type="entry name" value="NHL DOMAIN-CONTAINING PROTEIN"/>
    <property type="match status" value="1"/>
</dbReference>
<dbReference type="InterPro" id="IPR011042">
    <property type="entry name" value="6-blade_b-propeller_TolB-like"/>
</dbReference>
<dbReference type="Proteomes" id="UP000192276">
    <property type="component" value="Unassembled WGS sequence"/>
</dbReference>
<dbReference type="SUPFAM" id="SSF81296">
    <property type="entry name" value="E set domains"/>
    <property type="match status" value="1"/>
</dbReference>
<dbReference type="SUPFAM" id="SSF101898">
    <property type="entry name" value="NHL repeat"/>
    <property type="match status" value="1"/>
</dbReference>
<dbReference type="InterPro" id="IPR014756">
    <property type="entry name" value="Ig_E-set"/>
</dbReference>
<organism evidence="3 4">
    <name type="scientific">Niastella populi</name>
    <dbReference type="NCBI Taxonomy" id="550983"/>
    <lineage>
        <taxon>Bacteria</taxon>
        <taxon>Pseudomonadati</taxon>
        <taxon>Bacteroidota</taxon>
        <taxon>Chitinophagia</taxon>
        <taxon>Chitinophagales</taxon>
        <taxon>Chitinophagaceae</taxon>
        <taxon>Niastella</taxon>
    </lineage>
</organism>
<evidence type="ECO:0000259" key="2">
    <source>
        <dbReference type="Pfam" id="PF01833"/>
    </source>
</evidence>
<comment type="caution">
    <text evidence="3">The sequence shown here is derived from an EMBL/GenBank/DDBJ whole genome shotgun (WGS) entry which is preliminary data.</text>
</comment>
<dbReference type="CDD" id="cd00603">
    <property type="entry name" value="IPT_PCSR"/>
    <property type="match status" value="1"/>
</dbReference>
<evidence type="ECO:0000256" key="1">
    <source>
        <dbReference type="SAM" id="MobiDB-lite"/>
    </source>
</evidence>
<name>A0A1V9EV06_9BACT</name>
<dbReference type="PANTHER" id="PTHR13833">
    <property type="match status" value="1"/>
</dbReference>
<dbReference type="AlphaFoldDB" id="A0A1V9EV06"/>
<feature type="region of interest" description="Disordered" evidence="1">
    <location>
        <begin position="10"/>
        <end position="49"/>
    </location>
</feature>